<keyword evidence="1" id="KW-1133">Transmembrane helix</keyword>
<dbReference type="AlphaFoldDB" id="A0A2P2QW67"/>
<reference evidence="2" key="1">
    <citation type="submission" date="2018-02" db="EMBL/GenBank/DDBJ databases">
        <title>Rhizophora mucronata_Transcriptome.</title>
        <authorList>
            <person name="Meera S.P."/>
            <person name="Sreeshan A."/>
            <person name="Augustine A."/>
        </authorList>
    </citation>
    <scope>NUCLEOTIDE SEQUENCE</scope>
    <source>
        <tissue evidence="2">Leaf</tissue>
    </source>
</reference>
<dbReference type="EMBL" id="GGEC01090759">
    <property type="protein sequence ID" value="MBX71243.1"/>
    <property type="molecule type" value="Transcribed_RNA"/>
</dbReference>
<proteinExistence type="predicted"/>
<accession>A0A2P2QW67</accession>
<protein>
    <submittedName>
        <fullName evidence="2">Uncharacterized protein</fullName>
    </submittedName>
</protein>
<feature type="transmembrane region" description="Helical" evidence="1">
    <location>
        <begin position="21"/>
        <end position="43"/>
    </location>
</feature>
<sequence length="44" mass="5189">MLYFSCLIIGLSQVRSFLLKFYSILSPLLLFWLVVFCQCVSFYS</sequence>
<organism evidence="2">
    <name type="scientific">Rhizophora mucronata</name>
    <name type="common">Asiatic mangrove</name>
    <dbReference type="NCBI Taxonomy" id="61149"/>
    <lineage>
        <taxon>Eukaryota</taxon>
        <taxon>Viridiplantae</taxon>
        <taxon>Streptophyta</taxon>
        <taxon>Embryophyta</taxon>
        <taxon>Tracheophyta</taxon>
        <taxon>Spermatophyta</taxon>
        <taxon>Magnoliopsida</taxon>
        <taxon>eudicotyledons</taxon>
        <taxon>Gunneridae</taxon>
        <taxon>Pentapetalae</taxon>
        <taxon>rosids</taxon>
        <taxon>fabids</taxon>
        <taxon>Malpighiales</taxon>
        <taxon>Rhizophoraceae</taxon>
        <taxon>Rhizophora</taxon>
    </lineage>
</organism>
<keyword evidence="1" id="KW-0812">Transmembrane</keyword>
<keyword evidence="1" id="KW-0472">Membrane</keyword>
<evidence type="ECO:0000313" key="2">
    <source>
        <dbReference type="EMBL" id="MBX71243.1"/>
    </source>
</evidence>
<name>A0A2P2QW67_RHIMU</name>
<evidence type="ECO:0000256" key="1">
    <source>
        <dbReference type="SAM" id="Phobius"/>
    </source>
</evidence>